<accession>A0AA88RM27</accession>
<comment type="similarity">
    <text evidence="3">Belongs to the protein kinase superfamily. Ser/Thr protein kinase family.</text>
</comment>
<keyword evidence="6" id="KW-0723">Serine/threonine-protein kinase</keyword>
<dbReference type="SUPFAM" id="SSF52058">
    <property type="entry name" value="L domain-like"/>
    <property type="match status" value="2"/>
</dbReference>
<dbReference type="PROSITE" id="PS00107">
    <property type="entry name" value="PROTEIN_KINASE_ATP"/>
    <property type="match status" value="1"/>
</dbReference>
<dbReference type="EC" id="2.7.11.1" evidence="4"/>
<keyword evidence="7" id="KW-0597">Phosphoprotein</keyword>
<evidence type="ECO:0000256" key="10">
    <source>
        <dbReference type="ARBA" id="ARBA00022692"/>
    </source>
</evidence>
<evidence type="ECO:0000256" key="22">
    <source>
        <dbReference type="PROSITE-ProRule" id="PRU10141"/>
    </source>
</evidence>
<evidence type="ECO:0000256" key="6">
    <source>
        <dbReference type="ARBA" id="ARBA00022527"/>
    </source>
</evidence>
<keyword evidence="15 22" id="KW-0067">ATP-binding</keyword>
<keyword evidence="14" id="KW-0418">Kinase</keyword>
<feature type="binding site" evidence="22">
    <location>
        <position position="738"/>
    </location>
    <ligand>
        <name>ATP</name>
        <dbReference type="ChEBI" id="CHEBI:30616"/>
    </ligand>
</feature>
<dbReference type="Proteomes" id="UP001187471">
    <property type="component" value="Unassembled WGS sequence"/>
</dbReference>
<proteinExistence type="inferred from homology"/>
<keyword evidence="9" id="KW-0808">Transferase</keyword>
<dbReference type="Pfam" id="PF00560">
    <property type="entry name" value="LRR_1"/>
    <property type="match status" value="8"/>
</dbReference>
<evidence type="ECO:0000259" key="24">
    <source>
        <dbReference type="PROSITE" id="PS50011"/>
    </source>
</evidence>
<evidence type="ECO:0000256" key="12">
    <source>
        <dbReference type="ARBA" id="ARBA00022737"/>
    </source>
</evidence>
<dbReference type="GO" id="GO:0051707">
    <property type="term" value="P:response to other organism"/>
    <property type="evidence" value="ECO:0007669"/>
    <property type="project" value="UniProtKB-ARBA"/>
</dbReference>
<evidence type="ECO:0000313" key="25">
    <source>
        <dbReference type="EMBL" id="KAK2992464.1"/>
    </source>
</evidence>
<name>A0AA88RM27_9ASTE</name>
<evidence type="ECO:0000313" key="26">
    <source>
        <dbReference type="Proteomes" id="UP001187471"/>
    </source>
</evidence>
<dbReference type="InterPro" id="IPR008271">
    <property type="entry name" value="Ser/Thr_kinase_AS"/>
</dbReference>
<sequence length="1040" mass="113368">MASVLIHLSYIHVFLSSFFLFTFCNLPFSTLASTVLGNETDHLALLSFRAALTSQEANQIMASWNESTHFCNWVGVTCGKKHRRVIAIHLQSMELSGSLSPAIGNLSFLREVSLFNNDFTGKIPSEIGRLSRLRSLVLANNSFSGEIPANISGSLNLVKLDLAGNHLVGNIPMQFQSLSKLQLLFLYSNNLTGEVPRFLGNLSDLRRISALENKFYGNLPDNLGRLTNLTFIGFSANKLSGTLPLSIFNMSALTNIDLADNMIEGELPSDMGLNIPRLKVLNIAGNKLTGVIPVSITNASNLVRLAGNGNGFTGRVPNFDGLQTLEWLALNKNQLGSGEAGDLSFLSSLVNCTELYLVSLVENNFGGTLPKSIGNFSNLVTFALGVNQISGNIPPEIGKLAKLQSLFLGPNQLTGSIPSSIGNLGKIRRLSLSGNQLTGIIPSSLGNLSQLINLDLGYNRLQGQIPSTVAKCENLQLIDLSYNNLSDTIPRDVFGLPSLSIFLDLSNNHLTGPLLLEKGDFENLGYFDVSNNLLSDEIPGSLGSCTSLTFLAVAGNLFRGGIPQSLSSLRAIEVLDLSRNKLTGQIPDYLGKFMFLTNLNLSFNDFEGKVPEGRVFENASEVTLDGNSKLCGGVRDLQLPRCGTKHAVSRLLKVAIPLSCGILLLILAFFYVFVNKRRLAKKVSLSNSSMGDILLRVSYGSLYKATEGFSSTNLLGSGHFSSVYKGILEENETVVAVKVLNLQVRGASKSFMAECEALRSIRHRNLVKILTSCSTIDFQGNDFKALVYAYMANGSLDGWLHQKPLVDSGNEVNRGLTLLQRLNIAIDVASALDYLHHHSGTTLVHCDLKPGNVLLDIDLVAHLGDFGLTRILPEATHAFSTSQSSSIGIKGTIGYAAPEYGMGCEISTSGDVYSYGILLLEIFTGKRPTDDMFVNGLNLHSFAKVAVPDRITEISDPVLFQNEEEEQTSRNHQVSTHKKYEKINECLTSILRIGIACSMELPRERMNISDVTIELHSIRDTFLGRRTPREENRQINDEMI</sequence>
<evidence type="ECO:0000256" key="20">
    <source>
        <dbReference type="ARBA" id="ARBA00047899"/>
    </source>
</evidence>
<dbReference type="GO" id="GO:0005524">
    <property type="term" value="F:ATP binding"/>
    <property type="evidence" value="ECO:0007669"/>
    <property type="project" value="UniProtKB-UniRule"/>
</dbReference>
<organism evidence="25 26">
    <name type="scientific">Escallonia rubra</name>
    <dbReference type="NCBI Taxonomy" id="112253"/>
    <lineage>
        <taxon>Eukaryota</taxon>
        <taxon>Viridiplantae</taxon>
        <taxon>Streptophyta</taxon>
        <taxon>Embryophyta</taxon>
        <taxon>Tracheophyta</taxon>
        <taxon>Spermatophyta</taxon>
        <taxon>Magnoliopsida</taxon>
        <taxon>eudicotyledons</taxon>
        <taxon>Gunneridae</taxon>
        <taxon>Pentapetalae</taxon>
        <taxon>asterids</taxon>
        <taxon>campanulids</taxon>
        <taxon>Escalloniales</taxon>
        <taxon>Escalloniaceae</taxon>
        <taxon>Escallonia</taxon>
    </lineage>
</organism>
<dbReference type="InterPro" id="IPR001611">
    <property type="entry name" value="Leu-rich_rpt"/>
</dbReference>
<dbReference type="FunFam" id="1.10.510.10:FF:000358">
    <property type="entry name" value="Putative leucine-rich repeat receptor-like serine/threonine-protein kinase"/>
    <property type="match status" value="1"/>
</dbReference>
<evidence type="ECO:0000256" key="8">
    <source>
        <dbReference type="ARBA" id="ARBA00022614"/>
    </source>
</evidence>
<evidence type="ECO:0000256" key="13">
    <source>
        <dbReference type="ARBA" id="ARBA00022741"/>
    </source>
</evidence>
<dbReference type="GO" id="GO:0005886">
    <property type="term" value="C:plasma membrane"/>
    <property type="evidence" value="ECO:0007669"/>
    <property type="project" value="UniProtKB-SubCell"/>
</dbReference>
<keyword evidence="10 23" id="KW-0812">Transmembrane</keyword>
<keyword evidence="5" id="KW-1003">Cell membrane</keyword>
<evidence type="ECO:0000256" key="7">
    <source>
        <dbReference type="ARBA" id="ARBA00022553"/>
    </source>
</evidence>
<evidence type="ECO:0000256" key="14">
    <source>
        <dbReference type="ARBA" id="ARBA00022777"/>
    </source>
</evidence>
<keyword evidence="19" id="KW-0325">Glycoprotein</keyword>
<gene>
    <name evidence="25" type="ORF">RJ640_011603</name>
</gene>
<dbReference type="InterPro" id="IPR017441">
    <property type="entry name" value="Protein_kinase_ATP_BS"/>
</dbReference>
<dbReference type="Pfam" id="PF07714">
    <property type="entry name" value="PK_Tyr_Ser-Thr"/>
    <property type="match status" value="1"/>
</dbReference>
<dbReference type="SMART" id="SM00220">
    <property type="entry name" value="S_TKc"/>
    <property type="match status" value="1"/>
</dbReference>
<evidence type="ECO:0000256" key="1">
    <source>
        <dbReference type="ARBA" id="ARBA00004162"/>
    </source>
</evidence>
<evidence type="ECO:0000256" key="21">
    <source>
        <dbReference type="ARBA" id="ARBA00048679"/>
    </source>
</evidence>
<evidence type="ECO:0000256" key="3">
    <source>
        <dbReference type="ARBA" id="ARBA00008684"/>
    </source>
</evidence>
<dbReference type="PROSITE" id="PS50011">
    <property type="entry name" value="PROTEIN_KINASE_DOM"/>
    <property type="match status" value="1"/>
</dbReference>
<evidence type="ECO:0000256" key="18">
    <source>
        <dbReference type="ARBA" id="ARBA00023170"/>
    </source>
</evidence>
<feature type="transmembrane region" description="Helical" evidence="23">
    <location>
        <begin position="654"/>
        <end position="674"/>
    </location>
</feature>
<keyword evidence="8" id="KW-0433">Leucine-rich repeat</keyword>
<dbReference type="SUPFAM" id="SSF56112">
    <property type="entry name" value="Protein kinase-like (PK-like)"/>
    <property type="match status" value="1"/>
</dbReference>
<dbReference type="InterPro" id="IPR003591">
    <property type="entry name" value="Leu-rich_rpt_typical-subtyp"/>
</dbReference>
<dbReference type="GO" id="GO:0006952">
    <property type="term" value="P:defense response"/>
    <property type="evidence" value="ECO:0007669"/>
    <property type="project" value="UniProtKB-ARBA"/>
</dbReference>
<protein>
    <recommendedName>
        <fullName evidence="4">non-specific serine/threonine protein kinase</fullName>
        <ecNumber evidence="4">2.7.11.1</ecNumber>
    </recommendedName>
</protein>
<reference evidence="25" key="1">
    <citation type="submission" date="2022-12" db="EMBL/GenBank/DDBJ databases">
        <title>Draft genome assemblies for two species of Escallonia (Escalloniales).</title>
        <authorList>
            <person name="Chanderbali A."/>
            <person name="Dervinis C."/>
            <person name="Anghel I."/>
            <person name="Soltis D."/>
            <person name="Soltis P."/>
            <person name="Zapata F."/>
        </authorList>
    </citation>
    <scope>NUCLEOTIDE SEQUENCE</scope>
    <source>
        <strain evidence="25">UCBG92.1500</strain>
        <tissue evidence="25">Leaf</tissue>
    </source>
</reference>
<dbReference type="SMART" id="SM00369">
    <property type="entry name" value="LRR_TYP"/>
    <property type="match status" value="9"/>
</dbReference>
<dbReference type="PROSITE" id="PS00108">
    <property type="entry name" value="PROTEIN_KINASE_ST"/>
    <property type="match status" value="1"/>
</dbReference>
<keyword evidence="26" id="KW-1185">Reference proteome</keyword>
<evidence type="ECO:0000256" key="16">
    <source>
        <dbReference type="ARBA" id="ARBA00022989"/>
    </source>
</evidence>
<dbReference type="InterPro" id="IPR011009">
    <property type="entry name" value="Kinase-like_dom_sf"/>
</dbReference>
<comment type="catalytic activity">
    <reaction evidence="20">
        <text>L-threonyl-[protein] + ATP = O-phospho-L-threonyl-[protein] + ADP + H(+)</text>
        <dbReference type="Rhea" id="RHEA:46608"/>
        <dbReference type="Rhea" id="RHEA-COMP:11060"/>
        <dbReference type="Rhea" id="RHEA-COMP:11605"/>
        <dbReference type="ChEBI" id="CHEBI:15378"/>
        <dbReference type="ChEBI" id="CHEBI:30013"/>
        <dbReference type="ChEBI" id="CHEBI:30616"/>
        <dbReference type="ChEBI" id="CHEBI:61977"/>
        <dbReference type="ChEBI" id="CHEBI:456216"/>
        <dbReference type="EC" id="2.7.11.1"/>
    </reaction>
</comment>
<comment type="catalytic activity">
    <reaction evidence="21">
        <text>L-seryl-[protein] + ATP = O-phospho-L-seryl-[protein] + ADP + H(+)</text>
        <dbReference type="Rhea" id="RHEA:17989"/>
        <dbReference type="Rhea" id="RHEA-COMP:9863"/>
        <dbReference type="Rhea" id="RHEA-COMP:11604"/>
        <dbReference type="ChEBI" id="CHEBI:15378"/>
        <dbReference type="ChEBI" id="CHEBI:29999"/>
        <dbReference type="ChEBI" id="CHEBI:30616"/>
        <dbReference type="ChEBI" id="CHEBI:83421"/>
        <dbReference type="ChEBI" id="CHEBI:456216"/>
        <dbReference type="EC" id="2.7.11.1"/>
    </reaction>
</comment>
<dbReference type="FunFam" id="3.80.10.10:FF:000095">
    <property type="entry name" value="LRR receptor-like serine/threonine-protein kinase GSO1"/>
    <property type="match status" value="1"/>
</dbReference>
<keyword evidence="11" id="KW-0732">Signal</keyword>
<dbReference type="InterPro" id="IPR032675">
    <property type="entry name" value="LRR_dom_sf"/>
</dbReference>
<comment type="subcellular location">
    <subcellularLocation>
        <location evidence="1">Cell membrane</location>
        <topology evidence="1">Single-pass membrane protein</topology>
    </subcellularLocation>
    <subcellularLocation>
        <location evidence="2">Membrane</location>
        <topology evidence="2">Single-pass type I membrane protein</topology>
    </subcellularLocation>
</comment>
<dbReference type="InterPro" id="IPR013210">
    <property type="entry name" value="LRR_N_plant-typ"/>
</dbReference>
<keyword evidence="13 22" id="KW-0547">Nucleotide-binding</keyword>
<evidence type="ECO:0000256" key="11">
    <source>
        <dbReference type="ARBA" id="ARBA00022729"/>
    </source>
</evidence>
<dbReference type="FunFam" id="3.80.10.10:FF:000288">
    <property type="entry name" value="LRR receptor-like serine/threonine-protein kinase EFR"/>
    <property type="match status" value="1"/>
</dbReference>
<dbReference type="Gene3D" id="1.10.510.10">
    <property type="entry name" value="Transferase(Phosphotransferase) domain 1"/>
    <property type="match status" value="1"/>
</dbReference>
<evidence type="ECO:0000256" key="2">
    <source>
        <dbReference type="ARBA" id="ARBA00004479"/>
    </source>
</evidence>
<dbReference type="InterPro" id="IPR000719">
    <property type="entry name" value="Prot_kinase_dom"/>
</dbReference>
<evidence type="ECO:0000256" key="15">
    <source>
        <dbReference type="ARBA" id="ARBA00022840"/>
    </source>
</evidence>
<evidence type="ECO:0000256" key="17">
    <source>
        <dbReference type="ARBA" id="ARBA00023136"/>
    </source>
</evidence>
<keyword evidence="18" id="KW-0675">Receptor</keyword>
<feature type="domain" description="Protein kinase" evidence="24">
    <location>
        <begin position="709"/>
        <end position="980"/>
    </location>
</feature>
<dbReference type="Pfam" id="PF13855">
    <property type="entry name" value="LRR_8"/>
    <property type="match status" value="1"/>
</dbReference>
<dbReference type="Pfam" id="PF08263">
    <property type="entry name" value="LRRNT_2"/>
    <property type="match status" value="1"/>
</dbReference>
<evidence type="ECO:0000256" key="19">
    <source>
        <dbReference type="ARBA" id="ARBA00023180"/>
    </source>
</evidence>
<dbReference type="Gene3D" id="3.30.200.20">
    <property type="entry name" value="Phosphorylase Kinase, domain 1"/>
    <property type="match status" value="1"/>
</dbReference>
<keyword evidence="17 23" id="KW-0472">Membrane</keyword>
<dbReference type="PANTHER" id="PTHR27008:SF499">
    <property type="entry name" value="OS06G0581500 PROTEIN"/>
    <property type="match status" value="1"/>
</dbReference>
<evidence type="ECO:0000256" key="9">
    <source>
        <dbReference type="ARBA" id="ARBA00022679"/>
    </source>
</evidence>
<dbReference type="PANTHER" id="PTHR27008">
    <property type="entry name" value="OS04G0122200 PROTEIN"/>
    <property type="match status" value="1"/>
</dbReference>
<dbReference type="InterPro" id="IPR051809">
    <property type="entry name" value="Plant_receptor-like_S/T_kinase"/>
</dbReference>
<dbReference type="Gene3D" id="3.80.10.10">
    <property type="entry name" value="Ribonuclease Inhibitor"/>
    <property type="match status" value="4"/>
</dbReference>
<dbReference type="InterPro" id="IPR001245">
    <property type="entry name" value="Ser-Thr/Tyr_kinase_cat_dom"/>
</dbReference>
<dbReference type="GO" id="GO:0004674">
    <property type="term" value="F:protein serine/threonine kinase activity"/>
    <property type="evidence" value="ECO:0007669"/>
    <property type="project" value="UniProtKB-KW"/>
</dbReference>
<keyword evidence="12" id="KW-0677">Repeat</keyword>
<keyword evidence="16 23" id="KW-1133">Transmembrane helix</keyword>
<evidence type="ECO:0000256" key="4">
    <source>
        <dbReference type="ARBA" id="ARBA00012513"/>
    </source>
</evidence>
<comment type="caution">
    <text evidence="25">The sequence shown here is derived from an EMBL/GenBank/DDBJ whole genome shotgun (WGS) entry which is preliminary data.</text>
</comment>
<dbReference type="AlphaFoldDB" id="A0AA88RM27"/>
<dbReference type="EMBL" id="JAVXUO010000406">
    <property type="protein sequence ID" value="KAK2992464.1"/>
    <property type="molecule type" value="Genomic_DNA"/>
</dbReference>
<dbReference type="FunFam" id="3.30.200.20:FF:000432">
    <property type="entry name" value="LRR receptor-like serine/threonine-protein kinase EFR"/>
    <property type="match status" value="1"/>
</dbReference>
<evidence type="ECO:0000256" key="23">
    <source>
        <dbReference type="SAM" id="Phobius"/>
    </source>
</evidence>
<evidence type="ECO:0000256" key="5">
    <source>
        <dbReference type="ARBA" id="ARBA00022475"/>
    </source>
</evidence>